<comment type="caution">
    <text evidence="2">Lacks conserved residue(s) required for the propagation of feature annotation.</text>
</comment>
<dbReference type="GO" id="GO:0007155">
    <property type="term" value="P:cell adhesion"/>
    <property type="evidence" value="ECO:0007669"/>
    <property type="project" value="TreeGrafter"/>
</dbReference>
<proteinExistence type="predicted"/>
<comment type="caution">
    <text evidence="5">The sequence shown here is derived from an EMBL/GenBank/DDBJ whole genome shotgun (WGS) entry which is preliminary data.</text>
</comment>
<dbReference type="AlphaFoldDB" id="A0A5N4CFD5"/>
<dbReference type="Gene3D" id="4.10.70.10">
    <property type="entry name" value="Disintegrin domain"/>
    <property type="match status" value="1"/>
</dbReference>
<dbReference type="PANTHER" id="PTHR11905">
    <property type="entry name" value="ADAM A DISINTEGRIN AND METALLOPROTEASE DOMAIN"/>
    <property type="match status" value="1"/>
</dbReference>
<dbReference type="EMBL" id="JWIN03000026">
    <property type="protein sequence ID" value="KAB1257587.1"/>
    <property type="molecule type" value="Genomic_DNA"/>
</dbReference>
<evidence type="ECO:0000313" key="5">
    <source>
        <dbReference type="EMBL" id="KAB1257587.1"/>
    </source>
</evidence>
<keyword evidence="5" id="KW-0401">Integrin</keyword>
<evidence type="ECO:0000256" key="2">
    <source>
        <dbReference type="PROSITE-ProRule" id="PRU00068"/>
    </source>
</evidence>
<dbReference type="Proteomes" id="UP000299084">
    <property type="component" value="Unassembled WGS sequence"/>
</dbReference>
<dbReference type="GO" id="GO:0008584">
    <property type="term" value="P:male gonad development"/>
    <property type="evidence" value="ECO:0007669"/>
    <property type="project" value="TreeGrafter"/>
</dbReference>
<evidence type="ECO:0000256" key="3">
    <source>
        <dbReference type="SAM" id="SignalP"/>
    </source>
</evidence>
<gene>
    <name evidence="5" type="ORF">Cadr_000026434</name>
</gene>
<evidence type="ECO:0000313" key="6">
    <source>
        <dbReference type="Proteomes" id="UP000299084"/>
    </source>
</evidence>
<feature type="chain" id="PRO_5024360894" evidence="3">
    <location>
        <begin position="17"/>
        <end position="253"/>
    </location>
</feature>
<dbReference type="GO" id="GO:0005886">
    <property type="term" value="C:plasma membrane"/>
    <property type="evidence" value="ECO:0007669"/>
    <property type="project" value="TreeGrafter"/>
</dbReference>
<protein>
    <submittedName>
        <fullName evidence="5">Disintegrin and metalloproteinase domain-containing protein 2</fullName>
    </submittedName>
</protein>
<dbReference type="PROSITE" id="PS50214">
    <property type="entry name" value="DISINTEGRIN_2"/>
    <property type="match status" value="1"/>
</dbReference>
<evidence type="ECO:0000256" key="1">
    <source>
        <dbReference type="ARBA" id="ARBA00004479"/>
    </source>
</evidence>
<dbReference type="InterPro" id="IPR036436">
    <property type="entry name" value="Disintegrin_dom_sf"/>
</dbReference>
<organism evidence="5 6">
    <name type="scientific">Camelus dromedarius</name>
    <name type="common">Dromedary</name>
    <name type="synonym">Arabian camel</name>
    <dbReference type="NCBI Taxonomy" id="9838"/>
    <lineage>
        <taxon>Eukaryota</taxon>
        <taxon>Metazoa</taxon>
        <taxon>Chordata</taxon>
        <taxon>Craniata</taxon>
        <taxon>Vertebrata</taxon>
        <taxon>Euteleostomi</taxon>
        <taxon>Mammalia</taxon>
        <taxon>Eutheria</taxon>
        <taxon>Laurasiatheria</taxon>
        <taxon>Artiodactyla</taxon>
        <taxon>Tylopoda</taxon>
        <taxon>Camelidae</taxon>
        <taxon>Camelus</taxon>
    </lineage>
</organism>
<evidence type="ECO:0000259" key="4">
    <source>
        <dbReference type="PROSITE" id="PS50214"/>
    </source>
</evidence>
<name>A0A5N4CFD5_CAMDR</name>
<comment type="subcellular location">
    <subcellularLocation>
        <location evidence="1">Membrane</location>
        <topology evidence="1">Single-pass type I membrane protein</topology>
    </subcellularLocation>
</comment>
<dbReference type="GO" id="GO:0007229">
    <property type="term" value="P:integrin-mediated signaling pathway"/>
    <property type="evidence" value="ECO:0007669"/>
    <property type="project" value="UniProtKB-KW"/>
</dbReference>
<sequence length="253" mass="27739">MLCLLFLLTGLIGLQTDDKKEVSYKIVIEGKTYTVNLMQKGLLQFENVSYGIEPLEPSIGFEHVIYQVKHRNAGISLYAEKETESREMPYKIQSVEPLADVTQYIEMHVVVEKNLTKASHSSGVKFFSNCSMEDFAHFTAKSQCLQNQPRLDPSYKSAVCGNGEVEEGEQCDCGSEEECEALPQVCCNRATCQLSGNSVCDTGPCCEACAVRACLNCCSSFAGQECYEDLNSKGDQSGNCGATASGYTKCEPK</sequence>
<dbReference type="PANTHER" id="PTHR11905:SF108">
    <property type="entry name" value="DISINTEGRIN AND METALLOPROTEINASE DOMAIN-CONTAINING PROTEIN 2"/>
    <property type="match status" value="1"/>
</dbReference>
<reference evidence="5 6" key="1">
    <citation type="journal article" date="2019" name="Mol. Ecol. Resour.">
        <title>Improving Illumina assemblies with Hi-C and long reads: an example with the North African dromedary.</title>
        <authorList>
            <person name="Elbers J.P."/>
            <person name="Rogers M.F."/>
            <person name="Perelman P.L."/>
            <person name="Proskuryakova A.A."/>
            <person name="Serdyukova N.A."/>
            <person name="Johnson W.E."/>
            <person name="Horin P."/>
            <person name="Corander J."/>
            <person name="Murphy D."/>
            <person name="Burger P.A."/>
        </authorList>
    </citation>
    <scope>NUCLEOTIDE SEQUENCE [LARGE SCALE GENOMIC DNA]</scope>
    <source>
        <strain evidence="5">Drom800</strain>
        <tissue evidence="5">Blood</tissue>
    </source>
</reference>
<feature type="domain" description="Disintegrin" evidence="4">
    <location>
        <begin position="157"/>
        <end position="226"/>
    </location>
</feature>
<dbReference type="SMART" id="SM00050">
    <property type="entry name" value="DISIN"/>
    <property type="match status" value="1"/>
</dbReference>
<accession>A0A5N4CFD5</accession>
<dbReference type="InterPro" id="IPR001762">
    <property type="entry name" value="Disintegrin_dom"/>
</dbReference>
<keyword evidence="6" id="KW-1185">Reference proteome</keyword>
<dbReference type="GO" id="GO:0007339">
    <property type="term" value="P:binding of sperm to zona pellucida"/>
    <property type="evidence" value="ECO:0007669"/>
    <property type="project" value="TreeGrafter"/>
</dbReference>
<feature type="signal peptide" evidence="3">
    <location>
        <begin position="1"/>
        <end position="16"/>
    </location>
</feature>
<keyword evidence="3" id="KW-0732">Signal</keyword>